<dbReference type="Gene3D" id="2.70.170.10">
    <property type="entry name" value="Neurotransmitter-gated ion-channel ligand-binding domain"/>
    <property type="match status" value="1"/>
</dbReference>
<organism evidence="1 2">
    <name type="scientific">Plectus sambesii</name>
    <dbReference type="NCBI Taxonomy" id="2011161"/>
    <lineage>
        <taxon>Eukaryota</taxon>
        <taxon>Metazoa</taxon>
        <taxon>Ecdysozoa</taxon>
        <taxon>Nematoda</taxon>
        <taxon>Chromadorea</taxon>
        <taxon>Plectida</taxon>
        <taxon>Plectina</taxon>
        <taxon>Plectoidea</taxon>
        <taxon>Plectidae</taxon>
        <taxon>Plectus</taxon>
    </lineage>
</organism>
<dbReference type="SUPFAM" id="SSF63712">
    <property type="entry name" value="Nicotinic receptor ligand binding domain-like"/>
    <property type="match status" value="1"/>
</dbReference>
<sequence length="138" mass="15258">MAQRLNNLSALAGNYQRRPSRRCRRRGADPIPAGHCRREAVSSASTTALTSGMAADESLLLYTTIFLFAAVVDAVVPPVPPVRAEVNDAELTKFGMNDEQRLLRFILREYDSSVRPVFNASTVVEVHMGLTLTHIFNI</sequence>
<evidence type="ECO:0000313" key="1">
    <source>
        <dbReference type="Proteomes" id="UP000887566"/>
    </source>
</evidence>
<dbReference type="GO" id="GO:0005230">
    <property type="term" value="F:extracellular ligand-gated monoatomic ion channel activity"/>
    <property type="evidence" value="ECO:0007669"/>
    <property type="project" value="InterPro"/>
</dbReference>
<name>A0A914UTU9_9BILA</name>
<dbReference type="AlphaFoldDB" id="A0A914UTU9"/>
<dbReference type="InterPro" id="IPR036734">
    <property type="entry name" value="Neur_chan_lig-bd_sf"/>
</dbReference>
<dbReference type="GO" id="GO:0016020">
    <property type="term" value="C:membrane"/>
    <property type="evidence" value="ECO:0007669"/>
    <property type="project" value="InterPro"/>
</dbReference>
<dbReference type="Proteomes" id="UP000887566">
    <property type="component" value="Unplaced"/>
</dbReference>
<dbReference type="WBParaSite" id="PSAMB.scaffold12588size2690.g34953.t1">
    <property type="protein sequence ID" value="PSAMB.scaffold12588size2690.g34953.t1"/>
    <property type="gene ID" value="PSAMB.scaffold12588size2690.g34953"/>
</dbReference>
<accession>A0A914UTU9</accession>
<keyword evidence="1" id="KW-1185">Reference proteome</keyword>
<proteinExistence type="predicted"/>
<protein>
    <submittedName>
        <fullName evidence="2">Neurotransmitter-gated ion-channel ligand-binding domain-containing protein</fullName>
    </submittedName>
</protein>
<reference evidence="2" key="1">
    <citation type="submission" date="2022-11" db="UniProtKB">
        <authorList>
            <consortium name="WormBaseParasite"/>
        </authorList>
    </citation>
    <scope>IDENTIFICATION</scope>
</reference>
<evidence type="ECO:0000313" key="2">
    <source>
        <dbReference type="WBParaSite" id="PSAMB.scaffold12588size2690.g34953.t1"/>
    </source>
</evidence>